<evidence type="ECO:0000313" key="5">
    <source>
        <dbReference type="EMBL" id="NDV39677.1"/>
    </source>
</evidence>
<keyword evidence="3" id="KW-0186">Copper</keyword>
<dbReference type="PROSITE" id="PS00080">
    <property type="entry name" value="MULTICOPPER_OXIDASE2"/>
    <property type="match status" value="1"/>
</dbReference>
<keyword evidence="1" id="KW-0479">Metal-binding</keyword>
<keyword evidence="2" id="KW-0560">Oxidoreductase</keyword>
<dbReference type="InterPro" id="IPR008972">
    <property type="entry name" value="Cupredoxin"/>
</dbReference>
<dbReference type="PANTHER" id="PTHR11709">
    <property type="entry name" value="MULTI-COPPER OXIDASE"/>
    <property type="match status" value="1"/>
</dbReference>
<proteinExistence type="predicted"/>
<organism evidence="5">
    <name type="scientific">Arcella intermedia</name>
    <dbReference type="NCBI Taxonomy" id="1963864"/>
    <lineage>
        <taxon>Eukaryota</taxon>
        <taxon>Amoebozoa</taxon>
        <taxon>Tubulinea</taxon>
        <taxon>Elardia</taxon>
        <taxon>Arcellinida</taxon>
        <taxon>Sphaerothecina</taxon>
        <taxon>Arcellidae</taxon>
        <taxon>Arcella</taxon>
    </lineage>
</organism>
<feature type="domain" description="Plastocyanin-like" evidence="4">
    <location>
        <begin position="2"/>
        <end position="98"/>
    </location>
</feature>
<name>A0A6B2LS28_9EUKA</name>
<dbReference type="Gene3D" id="2.60.40.420">
    <property type="entry name" value="Cupredoxins - blue copper proteins"/>
    <property type="match status" value="1"/>
</dbReference>
<dbReference type="InterPro" id="IPR002355">
    <property type="entry name" value="Cu_oxidase_Cu_BS"/>
</dbReference>
<dbReference type="InterPro" id="IPR033138">
    <property type="entry name" value="Cu_oxidase_CS"/>
</dbReference>
<evidence type="ECO:0000256" key="3">
    <source>
        <dbReference type="ARBA" id="ARBA00023008"/>
    </source>
</evidence>
<evidence type="ECO:0000256" key="2">
    <source>
        <dbReference type="ARBA" id="ARBA00023002"/>
    </source>
</evidence>
<dbReference type="GO" id="GO:0016491">
    <property type="term" value="F:oxidoreductase activity"/>
    <property type="evidence" value="ECO:0007669"/>
    <property type="project" value="UniProtKB-KW"/>
</dbReference>
<dbReference type="PROSITE" id="PS00079">
    <property type="entry name" value="MULTICOPPER_OXIDASE1"/>
    <property type="match status" value="1"/>
</dbReference>
<sequence length="116" mass="12848">MGEIVDIILYNNDPGEHPMHVHGHHFWVLGMGQPDEGPYQDQPLDLVAPVVRDTASVNANSWLVIRLQMNNPGVWAYHCHIDWHLENGLLLVIVVAPEAIRARLGSTSSLVTCPVA</sequence>
<dbReference type="GO" id="GO:0005507">
    <property type="term" value="F:copper ion binding"/>
    <property type="evidence" value="ECO:0007669"/>
    <property type="project" value="InterPro"/>
</dbReference>
<dbReference type="InterPro" id="IPR011706">
    <property type="entry name" value="Cu-oxidase_C"/>
</dbReference>
<accession>A0A6B2LS28</accession>
<dbReference type="InterPro" id="IPR045087">
    <property type="entry name" value="Cu-oxidase_fam"/>
</dbReference>
<evidence type="ECO:0000259" key="4">
    <source>
        <dbReference type="Pfam" id="PF07731"/>
    </source>
</evidence>
<dbReference type="EMBL" id="GIBP01010708">
    <property type="protein sequence ID" value="NDV39677.1"/>
    <property type="molecule type" value="Transcribed_RNA"/>
</dbReference>
<dbReference type="AlphaFoldDB" id="A0A6B2LS28"/>
<dbReference type="Pfam" id="PF07731">
    <property type="entry name" value="Cu-oxidase_2"/>
    <property type="match status" value="1"/>
</dbReference>
<reference evidence="5" key="1">
    <citation type="journal article" date="2020" name="J. Eukaryot. Microbiol.">
        <title>De novo Sequencing, Assembly and Annotation of the Transcriptome for the Free-Living Testate Amoeba Arcella intermedia.</title>
        <authorList>
            <person name="Ribeiro G.M."/>
            <person name="Porfirio-Sousa A.L."/>
            <person name="Maurer-Alcala X.X."/>
            <person name="Katz L.A."/>
            <person name="Lahr D.J.G."/>
        </authorList>
    </citation>
    <scope>NUCLEOTIDE SEQUENCE</scope>
</reference>
<protein>
    <recommendedName>
        <fullName evidence="4">Plastocyanin-like domain-containing protein</fullName>
    </recommendedName>
</protein>
<dbReference type="PANTHER" id="PTHR11709:SF394">
    <property type="entry name" value="FI03373P-RELATED"/>
    <property type="match status" value="1"/>
</dbReference>
<dbReference type="SUPFAM" id="SSF49503">
    <property type="entry name" value="Cupredoxins"/>
    <property type="match status" value="1"/>
</dbReference>
<evidence type="ECO:0000256" key="1">
    <source>
        <dbReference type="ARBA" id="ARBA00022723"/>
    </source>
</evidence>